<name>A0A6A4GLL3_9AGAR</name>
<dbReference type="EMBL" id="ML769888">
    <property type="protein sequence ID" value="KAE9386346.1"/>
    <property type="molecule type" value="Genomic_DNA"/>
</dbReference>
<dbReference type="AlphaFoldDB" id="A0A6A4GLL3"/>
<proteinExistence type="predicted"/>
<accession>A0A6A4GLL3</accession>
<protein>
    <submittedName>
        <fullName evidence="1">Uncharacterized protein</fullName>
    </submittedName>
</protein>
<dbReference type="Proteomes" id="UP000799118">
    <property type="component" value="Unassembled WGS sequence"/>
</dbReference>
<evidence type="ECO:0000313" key="2">
    <source>
        <dbReference type="Proteomes" id="UP000799118"/>
    </source>
</evidence>
<reference evidence="1" key="1">
    <citation type="journal article" date="2019" name="Environ. Microbiol.">
        <title>Fungal ecological strategies reflected in gene transcription - a case study of two litter decomposers.</title>
        <authorList>
            <person name="Barbi F."/>
            <person name="Kohler A."/>
            <person name="Barry K."/>
            <person name="Baskaran P."/>
            <person name="Daum C."/>
            <person name="Fauchery L."/>
            <person name="Ihrmark K."/>
            <person name="Kuo A."/>
            <person name="LaButti K."/>
            <person name="Lipzen A."/>
            <person name="Morin E."/>
            <person name="Grigoriev I.V."/>
            <person name="Henrissat B."/>
            <person name="Lindahl B."/>
            <person name="Martin F."/>
        </authorList>
    </citation>
    <scope>NUCLEOTIDE SEQUENCE</scope>
    <source>
        <strain evidence="1">JB14</strain>
    </source>
</reference>
<organism evidence="1 2">
    <name type="scientific">Gymnopus androsaceus JB14</name>
    <dbReference type="NCBI Taxonomy" id="1447944"/>
    <lineage>
        <taxon>Eukaryota</taxon>
        <taxon>Fungi</taxon>
        <taxon>Dikarya</taxon>
        <taxon>Basidiomycota</taxon>
        <taxon>Agaricomycotina</taxon>
        <taxon>Agaricomycetes</taxon>
        <taxon>Agaricomycetidae</taxon>
        <taxon>Agaricales</taxon>
        <taxon>Marasmiineae</taxon>
        <taxon>Omphalotaceae</taxon>
        <taxon>Gymnopus</taxon>
    </lineage>
</organism>
<keyword evidence="2" id="KW-1185">Reference proteome</keyword>
<evidence type="ECO:0000313" key="1">
    <source>
        <dbReference type="EMBL" id="KAE9386346.1"/>
    </source>
</evidence>
<sequence length="218" mass="24470">MPLVGDWRICCQFYNSAALDYNERLTIIVPHICARFFRTCLDLLSLPICARQAVGVQFERRVTCFYTFTSAHVVTKKLLRRLASYSSAIHTLKITDTSRGLRLTRLRLTKSSPAIPLCPTFTPVGETLALSPTLANFALVLPILPENILVLASYIPENSALPPVVLSVIPMPWTLLHDVFGTLLETPNPLALYCTFTDSDSLRSSWAEPEDLEHYIFQ</sequence>
<gene>
    <name evidence="1" type="ORF">BT96DRAFT_949175</name>
</gene>